<dbReference type="RefSeq" id="WP_227119171.1">
    <property type="nucleotide sequence ID" value="NZ_CABUEN010000012.1"/>
</dbReference>
<gene>
    <name evidence="3" type="ORF">KM92DES2_10040</name>
</gene>
<dbReference type="GO" id="GO:0005525">
    <property type="term" value="F:GTP binding"/>
    <property type="evidence" value="ECO:0007669"/>
    <property type="project" value="UniProtKB-KW"/>
</dbReference>
<evidence type="ECO:0000313" key="3">
    <source>
        <dbReference type="EMBL" id="SBV90752.1"/>
    </source>
</evidence>
<proteinExistence type="predicted"/>
<name>A0A212IU80_9BACT</name>
<organism evidence="3">
    <name type="scientific">uncultured Desulfovibrio sp</name>
    <dbReference type="NCBI Taxonomy" id="167968"/>
    <lineage>
        <taxon>Bacteria</taxon>
        <taxon>Pseudomonadati</taxon>
        <taxon>Thermodesulfobacteriota</taxon>
        <taxon>Desulfovibrionia</taxon>
        <taxon>Desulfovibrionales</taxon>
        <taxon>Desulfovibrionaceae</taxon>
        <taxon>Desulfovibrio</taxon>
        <taxon>environmental samples</taxon>
    </lineage>
</organism>
<reference evidence="3" key="1">
    <citation type="submission" date="2016-04" db="EMBL/GenBank/DDBJ databases">
        <authorList>
            <person name="Evans L.H."/>
            <person name="Alamgir A."/>
            <person name="Owens N."/>
            <person name="Weber N.D."/>
            <person name="Virtaneva K."/>
            <person name="Barbian K."/>
            <person name="Babar A."/>
            <person name="Rosenke K."/>
        </authorList>
    </citation>
    <scope>NUCLEOTIDE SEQUENCE</scope>
    <source>
        <strain evidence="3">92-2</strain>
    </source>
</reference>
<keyword evidence="2" id="KW-0342">GTP-binding</keyword>
<dbReference type="InterPro" id="IPR011719">
    <property type="entry name" value="CHP02058"/>
</dbReference>
<dbReference type="PANTHER" id="PTHR34784:SF1">
    <property type="entry name" value="50S RIBOSOMAL PROTEIN L34"/>
    <property type="match status" value="1"/>
</dbReference>
<dbReference type="PANTHER" id="PTHR34784">
    <property type="entry name" value="50S RIBOSOMAL PROTEIN L34"/>
    <property type="match status" value="1"/>
</dbReference>
<accession>A0A212IU80</accession>
<sequence length="120" mass="12532">MLQRYVVELGTGADLHGANMTKAAYRAVKDAISRSCLCGLVEILERGSFQGVHVHARIAVPEPDLVDKEAVLAAIPIGEKSIEVVTGGLRTPGLEVACFSPGCSDIVLACAALTVSVDID</sequence>
<evidence type="ECO:0008006" key="4">
    <source>
        <dbReference type="Google" id="ProtNLM"/>
    </source>
</evidence>
<dbReference type="AlphaFoldDB" id="A0A212IU80"/>
<evidence type="ECO:0000256" key="2">
    <source>
        <dbReference type="ARBA" id="ARBA00023134"/>
    </source>
</evidence>
<dbReference type="NCBIfam" id="TIGR02058">
    <property type="entry name" value="lin0512_fam"/>
    <property type="match status" value="1"/>
</dbReference>
<keyword evidence="1" id="KW-0547">Nucleotide-binding</keyword>
<dbReference type="EMBL" id="FLUP01000001">
    <property type="protein sequence ID" value="SBV90752.1"/>
    <property type="molecule type" value="Genomic_DNA"/>
</dbReference>
<dbReference type="InterPro" id="IPR037103">
    <property type="entry name" value="Tubulin/FtsZ-like_C"/>
</dbReference>
<dbReference type="Pfam" id="PF09585">
    <property type="entry name" value="Lin0512_fam"/>
    <property type="match status" value="1"/>
</dbReference>
<evidence type="ECO:0000256" key="1">
    <source>
        <dbReference type="ARBA" id="ARBA00022741"/>
    </source>
</evidence>
<protein>
    <recommendedName>
        <fullName evidence="4">Lin0512 family protein</fullName>
    </recommendedName>
</protein>
<dbReference type="Gene3D" id="3.30.1330.20">
    <property type="entry name" value="Tubulin/FtsZ, C-terminal domain"/>
    <property type="match status" value="1"/>
</dbReference>